<feature type="domain" description="Extradiol ring-cleavage dioxygenase class III enzyme subunit B" evidence="1">
    <location>
        <begin position="21"/>
        <end position="231"/>
    </location>
</feature>
<evidence type="ECO:0000313" key="2">
    <source>
        <dbReference type="EMBL" id="GAA5142959.1"/>
    </source>
</evidence>
<dbReference type="RefSeq" id="WP_345613567.1">
    <property type="nucleotide sequence ID" value="NZ_BAABJO010000066.1"/>
</dbReference>
<protein>
    <recommendedName>
        <fullName evidence="1">Extradiol ring-cleavage dioxygenase class III enzyme subunit B domain-containing protein</fullName>
    </recommendedName>
</protein>
<evidence type="ECO:0000259" key="1">
    <source>
        <dbReference type="Pfam" id="PF02900"/>
    </source>
</evidence>
<dbReference type="Pfam" id="PF02900">
    <property type="entry name" value="LigB"/>
    <property type="match status" value="1"/>
</dbReference>
<dbReference type="EMBL" id="BAABJO010000066">
    <property type="protein sequence ID" value="GAA5142959.1"/>
    <property type="molecule type" value="Genomic_DNA"/>
</dbReference>
<organism evidence="2 3">
    <name type="scientific">Pseudonocardia adelaidensis</name>
    <dbReference type="NCBI Taxonomy" id="648754"/>
    <lineage>
        <taxon>Bacteria</taxon>
        <taxon>Bacillati</taxon>
        <taxon>Actinomycetota</taxon>
        <taxon>Actinomycetes</taxon>
        <taxon>Pseudonocardiales</taxon>
        <taxon>Pseudonocardiaceae</taxon>
        <taxon>Pseudonocardia</taxon>
    </lineage>
</organism>
<dbReference type="SUPFAM" id="SSF53213">
    <property type="entry name" value="LigB-like"/>
    <property type="match status" value="1"/>
</dbReference>
<reference evidence="3" key="1">
    <citation type="journal article" date="2019" name="Int. J. Syst. Evol. Microbiol.">
        <title>The Global Catalogue of Microorganisms (GCM) 10K type strain sequencing project: providing services to taxonomists for standard genome sequencing and annotation.</title>
        <authorList>
            <consortium name="The Broad Institute Genomics Platform"/>
            <consortium name="The Broad Institute Genome Sequencing Center for Infectious Disease"/>
            <person name="Wu L."/>
            <person name="Ma J."/>
        </authorList>
    </citation>
    <scope>NUCLEOTIDE SEQUENCE [LARGE SCALE GENOMIC DNA]</scope>
    <source>
        <strain evidence="3">JCM 18302</strain>
    </source>
</reference>
<evidence type="ECO:0000313" key="3">
    <source>
        <dbReference type="Proteomes" id="UP001500804"/>
    </source>
</evidence>
<sequence length="271" mass="30017">MPELAMAALVPGMPHMLAADAAPSWARLRDATRRTGDRLRAAGVETLVMVSTQWFTVLGHQVQTDPHLVGEHCDENWYGYDYGRQRYDITVDTELAFGWADAIDARGLQSRKTRYECFPVDNGTVTAMNLLDPEHRFRLALVSCNLYAGVDAMRVLGKAAAAAASQLGRRIGVVAVSGLSSGLIQQWISPGEDRIADDHEAWDRRMLDLVISRKHDDVLELREEYARAAQVDSQLRVYPFLAGTGVDTLESCELLEYGPIWGTGAAVVNWQ</sequence>
<gene>
    <name evidence="2" type="ORF">GCM10023320_83780</name>
</gene>
<dbReference type="InterPro" id="IPR004183">
    <property type="entry name" value="Xdiol_dOase_suB"/>
</dbReference>
<name>A0ABP9P9Y7_9PSEU</name>
<proteinExistence type="predicted"/>
<dbReference type="Proteomes" id="UP001500804">
    <property type="component" value="Unassembled WGS sequence"/>
</dbReference>
<dbReference type="Gene3D" id="3.40.830.10">
    <property type="entry name" value="LigB-like"/>
    <property type="match status" value="1"/>
</dbReference>
<keyword evidence="3" id="KW-1185">Reference proteome</keyword>
<comment type="caution">
    <text evidence="2">The sequence shown here is derived from an EMBL/GenBank/DDBJ whole genome shotgun (WGS) entry which is preliminary data.</text>
</comment>
<accession>A0ABP9P9Y7</accession>